<feature type="transmembrane region" description="Helical" evidence="6">
    <location>
        <begin position="12"/>
        <end position="33"/>
    </location>
</feature>
<proteinExistence type="predicted"/>
<accession>A0A921JI50</accession>
<gene>
    <name evidence="8" type="ORF">K8V47_02525</name>
</gene>
<reference evidence="8" key="2">
    <citation type="submission" date="2021-09" db="EMBL/GenBank/DDBJ databases">
        <authorList>
            <person name="Gilroy R."/>
        </authorList>
    </citation>
    <scope>NUCLEOTIDE SEQUENCE</scope>
    <source>
        <strain evidence="8">4100</strain>
    </source>
</reference>
<organism evidence="8 9">
    <name type="scientific">Candidatus Amulumruptor caecigallinarius</name>
    <dbReference type="NCBI Taxonomy" id="2109911"/>
    <lineage>
        <taxon>Bacteria</taxon>
        <taxon>Pseudomonadati</taxon>
        <taxon>Bacteroidota</taxon>
        <taxon>Bacteroidia</taxon>
        <taxon>Bacteroidales</taxon>
        <taxon>Muribaculaceae</taxon>
        <taxon>Candidatus Amulumruptor</taxon>
    </lineage>
</organism>
<dbReference type="PANTHER" id="PTHR36985:SF1">
    <property type="entry name" value="TRANSLOCATION AND ASSEMBLY MODULE SUBUNIT TAMB"/>
    <property type="match status" value="1"/>
</dbReference>
<dbReference type="Pfam" id="PF04357">
    <property type="entry name" value="TamB"/>
    <property type="match status" value="1"/>
</dbReference>
<feature type="domain" description="Translocation and assembly module TamB C-terminal" evidence="7">
    <location>
        <begin position="1136"/>
        <end position="1556"/>
    </location>
</feature>
<dbReference type="PANTHER" id="PTHR36985">
    <property type="entry name" value="TRANSLOCATION AND ASSEMBLY MODULE SUBUNIT TAMB"/>
    <property type="match status" value="1"/>
</dbReference>
<evidence type="ECO:0000256" key="3">
    <source>
        <dbReference type="ARBA" id="ARBA00022989"/>
    </source>
</evidence>
<reference evidence="8" key="1">
    <citation type="journal article" date="2021" name="PeerJ">
        <title>Extensive microbial diversity within the chicken gut microbiome revealed by metagenomics and culture.</title>
        <authorList>
            <person name="Gilroy R."/>
            <person name="Ravi A."/>
            <person name="Getino M."/>
            <person name="Pursley I."/>
            <person name="Horton D.L."/>
            <person name="Alikhan N.F."/>
            <person name="Baker D."/>
            <person name="Gharbi K."/>
            <person name="Hall N."/>
            <person name="Watson M."/>
            <person name="Adriaenssens E.M."/>
            <person name="Foster-Nyarko E."/>
            <person name="Jarju S."/>
            <person name="Secka A."/>
            <person name="Antonio M."/>
            <person name="Oren A."/>
            <person name="Chaudhuri R.R."/>
            <person name="La Ragione R."/>
            <person name="Hildebrand F."/>
            <person name="Pallen M.J."/>
        </authorList>
    </citation>
    <scope>NUCLEOTIDE SEQUENCE</scope>
    <source>
        <strain evidence="8">4100</strain>
    </source>
</reference>
<sequence>MTKVSSHKILKITAWVIGIAIGLPLLIAMMLYIPPVQRLAVDIASRYIAESTGMKIDVGYLRLKFPLNLSVDDVLVIENTGDTMVTAGNAELRIAMLPLLRGDISLEGFSARSVFYQLGNSDSVIWLRAHIDKADIDNGNMNFSRGSIDVGNTFVDGGCVTLIMKDTTVVAPTDTTAMQPLAIRAQKIRLANIDYRMCMPPIIDTLTAHIGDAILESGVVDTGSRRINASRLSVSGVNATYLTAPMPAQDPVTDSIPPLPDDEMWVITADSVKLQADNAVYATTGAHPLPGLDFNYLQAQDVEIAVTDFYNKGTAIRVPLQRLKATERCGLELSAAGTFSMNGQTMEASGFHISTQRSDIKLDATMGIGDLTSDPDLPLGINLTGILSANDAAMAFPAYAPMIKSLPQPRDFNVRMDANGTTSRLKVDNVKIQLPRVFNLSANGEVKNITDFDKMGGRIEFDGAVTNPKAVNATLASLKMDSTITIPSLKLNGSANYNPGNVSGNLKLVTGSGKLLADGRWVARKESYQADIGLKTFPIDAFMPSLGIKEISAAIHVTGTGYNPLSPATTLLADVSIDDVVYNGSTYTDASLTAEARDGDLKAFLISNNPDARIELNAHAQIDSGIIKGELNGEIQNLDLLALGVMSSPCRGRTDIAVKGQYDPRTEDIQADVNISDFDWLMDTVNYYIPSLTLHATADKQVTAVDILSEDLMLRSIMKTKWDSIMPVIDRVTQVIDNQIANKRADVTRLQQTIPPLDIDLSMGPGNIAGRILAQSGIAFDNMSLTMRNDSLLHLNGGISRLTMGTNVVDSVALHINQHNKYLVYNVKMTNGPGPMAEWADVTVNGFIADDKLALFVDQHNLQGQQGYRLGTVSTLTDSVLTVKLVPRVPVIAYKNWRLNSDNFLSYNIYNKHIEADILLENLPSSLHVFTRPVPNPEEGSSANELVVSAKEIKIEDWIGFSPFAPPMSGVGSANLKIHRVNDEVVGTLVVGLDNFMYNRQKVGKFGLALKVAENPKIKSLWADGILWVNDKKTIVLSGALNDSTRKSPFLLDMSMIHFPLNVANPFLPVGTAKLGGSLNGTMKLSGSATKPVVDGYLQFDSASVMVDMIGATYRFSDTKIPVDSNIVRFDNFAINTLNDNPLTINGTADISNLDDVRLKLHLEGNDMLMVNSNRPKGADIYGKGYIGINADVSGSMSDLYCNADVSLLSGSDVTYVMTSSQAALTSQSTDDMVSFVNFADTTQISEDSKQAQTSNMTLNATLRVMPNATVNVDISTDGKNHASIIGQGELTYTMSPQNSGRVIGRYTINEGEVKYTPPLMSEKDFKFKEGSYVNFTGDMMNPGLNISATDRMKANVSPEGGNSRLVYFNVTINVTGSLDNMKVEFDLSCDDDITIQNELSAMSPEQRANQAMNLLLYGVYTGPGTKANAGLSGNPLYSFLASQLNTLASNIKFVDISFGIDQYSSTIQGNTSTATNYSYQISKNLLNNRIRIVVGGSYTTDPQADENFAENLVNNISFEYLLNRSGSMYVKLFRHTGYEIVEGEIISTGVGFVYKRNLNSLRHMFKFGRPNKQQTPPPDTTTADIPSIDTAPTTKEQDTTSAHPNDEKQEK</sequence>
<evidence type="ECO:0000313" key="9">
    <source>
        <dbReference type="Proteomes" id="UP000711407"/>
    </source>
</evidence>
<keyword evidence="4 6" id="KW-0472">Membrane</keyword>
<evidence type="ECO:0000256" key="6">
    <source>
        <dbReference type="SAM" id="Phobius"/>
    </source>
</evidence>
<comment type="caution">
    <text evidence="8">The sequence shown here is derived from an EMBL/GenBank/DDBJ whole genome shotgun (WGS) entry which is preliminary data.</text>
</comment>
<name>A0A921JI50_9BACT</name>
<evidence type="ECO:0000313" key="8">
    <source>
        <dbReference type="EMBL" id="HJE38624.1"/>
    </source>
</evidence>
<dbReference type="Proteomes" id="UP000711407">
    <property type="component" value="Unassembled WGS sequence"/>
</dbReference>
<keyword evidence="2 6" id="KW-0812">Transmembrane</keyword>
<evidence type="ECO:0000259" key="7">
    <source>
        <dbReference type="Pfam" id="PF04357"/>
    </source>
</evidence>
<dbReference type="GO" id="GO:0005886">
    <property type="term" value="C:plasma membrane"/>
    <property type="evidence" value="ECO:0007669"/>
    <property type="project" value="InterPro"/>
</dbReference>
<evidence type="ECO:0000256" key="2">
    <source>
        <dbReference type="ARBA" id="ARBA00022692"/>
    </source>
</evidence>
<dbReference type="InterPro" id="IPR007452">
    <property type="entry name" value="TamB_C"/>
</dbReference>
<comment type="subcellular location">
    <subcellularLocation>
        <location evidence="1">Membrane</location>
        <topology evidence="1">Single-pass membrane protein</topology>
    </subcellularLocation>
</comment>
<dbReference type="EMBL" id="DYXT01000017">
    <property type="protein sequence ID" value="HJE38624.1"/>
    <property type="molecule type" value="Genomic_DNA"/>
</dbReference>
<feature type="region of interest" description="Disordered" evidence="5">
    <location>
        <begin position="1569"/>
        <end position="1612"/>
    </location>
</feature>
<evidence type="ECO:0000256" key="5">
    <source>
        <dbReference type="SAM" id="MobiDB-lite"/>
    </source>
</evidence>
<feature type="compositionally biased region" description="Low complexity" evidence="5">
    <location>
        <begin position="1581"/>
        <end position="1592"/>
    </location>
</feature>
<evidence type="ECO:0000256" key="4">
    <source>
        <dbReference type="ARBA" id="ARBA00023136"/>
    </source>
</evidence>
<keyword evidence="3 6" id="KW-1133">Transmembrane helix</keyword>
<dbReference type="GO" id="GO:0009306">
    <property type="term" value="P:protein secretion"/>
    <property type="evidence" value="ECO:0007669"/>
    <property type="project" value="InterPro"/>
</dbReference>
<evidence type="ECO:0000256" key="1">
    <source>
        <dbReference type="ARBA" id="ARBA00004167"/>
    </source>
</evidence>
<protein>
    <submittedName>
        <fullName evidence="8">Translocation/assembly module TamB</fullName>
    </submittedName>
</protein>